<dbReference type="RefSeq" id="WP_260572155.1">
    <property type="nucleotide sequence ID" value="NZ_CP104205.1"/>
</dbReference>
<proteinExistence type="predicted"/>
<gene>
    <name evidence="1" type="ORF">NYZ99_15350</name>
</gene>
<evidence type="ECO:0000313" key="2">
    <source>
        <dbReference type="Proteomes" id="UP001059209"/>
    </source>
</evidence>
<evidence type="ECO:0000313" key="1">
    <source>
        <dbReference type="EMBL" id="UWX54314.1"/>
    </source>
</evidence>
<protein>
    <submittedName>
        <fullName evidence="1">Uncharacterized protein</fullName>
    </submittedName>
</protein>
<keyword evidence="2" id="KW-1185">Reference proteome</keyword>
<sequence length="208" mass="24462">MFGLTPSPESKRCQNLPVIRVPEERSLPDDGLGVRFYMQDVLNTLCQQYKPRSFKELKHLIQPYHLVVSTTRNKSGRVGVSYGIAKALGYKSRFIQGYKVHPNLSGPKLERLFQKNSRSKLLPTHRQRLKKQLDTVFKLFKTIHLKDLETILLEFQKLDTSLEFNQMGQPKSFTIFDKSGYIFKYDEIDRKLYPELYLFNLIRTRLLM</sequence>
<organism evidence="1 2">
    <name type="scientific">Maribacter litopenaei</name>
    <dbReference type="NCBI Taxonomy" id="2976127"/>
    <lineage>
        <taxon>Bacteria</taxon>
        <taxon>Pseudomonadati</taxon>
        <taxon>Bacteroidota</taxon>
        <taxon>Flavobacteriia</taxon>
        <taxon>Flavobacteriales</taxon>
        <taxon>Flavobacteriaceae</taxon>
        <taxon>Maribacter</taxon>
    </lineage>
</organism>
<accession>A0ABY5Y7T3</accession>
<dbReference type="EMBL" id="CP104205">
    <property type="protein sequence ID" value="UWX54314.1"/>
    <property type="molecule type" value="Genomic_DNA"/>
</dbReference>
<name>A0ABY5Y7T3_9FLAO</name>
<reference evidence="1" key="1">
    <citation type="submission" date="2022-09" db="EMBL/GenBank/DDBJ databases">
        <title>Maribacter litopenaei sp. nov., isolated from the intestinal tract of the Pacific White Shrimp, Litopenaeus vannamei.</title>
        <authorList>
            <person name="Kim S.Y."/>
            <person name="Hwang C.Y."/>
        </authorList>
    </citation>
    <scope>NUCLEOTIDE SEQUENCE</scope>
    <source>
        <strain evidence="1">HL-LV01</strain>
    </source>
</reference>
<dbReference type="Proteomes" id="UP001059209">
    <property type="component" value="Chromosome"/>
</dbReference>